<sequence>MADLHDKRKVDEYLIAGVSEQIRDFIALLDRLLPRFYNGALMHFDSLDESLAHLRNTKRKHPPSDHTVSTIRRNEAYQLERESFTSLRRRSSKRFSIVLMGRVCHVM</sequence>
<dbReference type="GO" id="GO:0000139">
    <property type="term" value="C:Golgi membrane"/>
    <property type="evidence" value="ECO:0007669"/>
    <property type="project" value="UniProtKB-SubCell"/>
</dbReference>
<keyword evidence="2" id="KW-0808">Transferase</keyword>
<dbReference type="Gene3D" id="3.40.50.300">
    <property type="entry name" value="P-loop containing nucleotide triphosphate hydrolases"/>
    <property type="match status" value="1"/>
</dbReference>
<evidence type="ECO:0000256" key="4">
    <source>
        <dbReference type="ARBA" id="ARBA00022968"/>
    </source>
</evidence>
<dbReference type="PANTHER" id="PTHR12129">
    <property type="entry name" value="HEPARAN SULFATE 2-O-SULFOTRANSFERASE"/>
    <property type="match status" value="1"/>
</dbReference>
<evidence type="ECO:0000313" key="10">
    <source>
        <dbReference type="Proteomes" id="UP001196413"/>
    </source>
</evidence>
<evidence type="ECO:0000313" key="9">
    <source>
        <dbReference type="EMBL" id="KAJ1351899.1"/>
    </source>
</evidence>
<keyword evidence="4" id="KW-0735">Signal-anchor</keyword>
<dbReference type="AlphaFoldDB" id="A0AAD5MWB3"/>
<evidence type="ECO:0000256" key="1">
    <source>
        <dbReference type="ARBA" id="ARBA00004323"/>
    </source>
</evidence>
<dbReference type="EMBL" id="JAHQIW010001250">
    <property type="protein sequence ID" value="KAJ1351899.1"/>
    <property type="molecule type" value="Genomic_DNA"/>
</dbReference>
<comment type="subcellular location">
    <subcellularLocation>
        <location evidence="1">Golgi apparatus membrane</location>
        <topology evidence="1">Single-pass type II membrane protein</topology>
    </subcellularLocation>
</comment>
<accession>A0AAD5MWB3</accession>
<protein>
    <submittedName>
        <fullName evidence="9">Uncharacterized protein</fullName>
    </submittedName>
</protein>
<organism evidence="9 10">
    <name type="scientific">Parelaphostrongylus tenuis</name>
    <name type="common">Meningeal worm</name>
    <dbReference type="NCBI Taxonomy" id="148309"/>
    <lineage>
        <taxon>Eukaryota</taxon>
        <taxon>Metazoa</taxon>
        <taxon>Ecdysozoa</taxon>
        <taxon>Nematoda</taxon>
        <taxon>Chromadorea</taxon>
        <taxon>Rhabditida</taxon>
        <taxon>Rhabditina</taxon>
        <taxon>Rhabditomorpha</taxon>
        <taxon>Strongyloidea</taxon>
        <taxon>Metastrongylidae</taxon>
        <taxon>Parelaphostrongylus</taxon>
    </lineage>
</organism>
<keyword evidence="8" id="KW-0325">Glycoprotein</keyword>
<dbReference type="InterPro" id="IPR027417">
    <property type="entry name" value="P-loop_NTPase"/>
</dbReference>
<evidence type="ECO:0000256" key="6">
    <source>
        <dbReference type="ARBA" id="ARBA00023034"/>
    </source>
</evidence>
<keyword evidence="3" id="KW-0812">Transmembrane</keyword>
<dbReference type="Proteomes" id="UP001196413">
    <property type="component" value="Unassembled WGS sequence"/>
</dbReference>
<dbReference type="InterPro" id="IPR007734">
    <property type="entry name" value="Heparan_SO4_2-O-STrfase"/>
</dbReference>
<evidence type="ECO:0000256" key="3">
    <source>
        <dbReference type="ARBA" id="ARBA00022692"/>
    </source>
</evidence>
<evidence type="ECO:0000256" key="7">
    <source>
        <dbReference type="ARBA" id="ARBA00023136"/>
    </source>
</evidence>
<evidence type="ECO:0000256" key="8">
    <source>
        <dbReference type="ARBA" id="ARBA00023180"/>
    </source>
</evidence>
<dbReference type="GO" id="GO:0004394">
    <property type="term" value="F:heparan sulfate 2-sulfotransferase activity"/>
    <property type="evidence" value="ECO:0007669"/>
    <property type="project" value="TreeGrafter"/>
</dbReference>
<name>A0AAD5MWB3_PARTN</name>
<reference evidence="9" key="1">
    <citation type="submission" date="2021-06" db="EMBL/GenBank/DDBJ databases">
        <title>Parelaphostrongylus tenuis whole genome reference sequence.</title>
        <authorList>
            <person name="Garwood T.J."/>
            <person name="Larsen P.A."/>
            <person name="Fountain-Jones N.M."/>
            <person name="Garbe J.R."/>
            <person name="Macchietto M.G."/>
            <person name="Kania S.A."/>
            <person name="Gerhold R.W."/>
            <person name="Richards J.E."/>
            <person name="Wolf T.M."/>
        </authorList>
    </citation>
    <scope>NUCLEOTIDE SEQUENCE</scope>
    <source>
        <strain evidence="9">MNPRO001-30</strain>
        <tissue evidence="9">Meninges</tissue>
    </source>
</reference>
<keyword evidence="10" id="KW-1185">Reference proteome</keyword>
<proteinExistence type="predicted"/>
<dbReference type="PANTHER" id="PTHR12129:SF17">
    <property type="entry name" value="HEPARAN SULFATE 2-O-SULFOTRANSFERASE 1"/>
    <property type="match status" value="1"/>
</dbReference>
<gene>
    <name evidence="9" type="ORF">KIN20_008067</name>
</gene>
<keyword evidence="6" id="KW-0333">Golgi apparatus</keyword>
<keyword evidence="7" id="KW-0472">Membrane</keyword>
<evidence type="ECO:0000256" key="5">
    <source>
        <dbReference type="ARBA" id="ARBA00022989"/>
    </source>
</evidence>
<comment type="caution">
    <text evidence="9">The sequence shown here is derived from an EMBL/GenBank/DDBJ whole genome shotgun (WGS) entry which is preliminary data.</text>
</comment>
<keyword evidence="5" id="KW-1133">Transmembrane helix</keyword>
<evidence type="ECO:0000256" key="2">
    <source>
        <dbReference type="ARBA" id="ARBA00022679"/>
    </source>
</evidence>